<organism evidence="2">
    <name type="scientific">bioreactor metagenome</name>
    <dbReference type="NCBI Taxonomy" id="1076179"/>
    <lineage>
        <taxon>unclassified sequences</taxon>
        <taxon>metagenomes</taxon>
        <taxon>ecological metagenomes</taxon>
    </lineage>
</organism>
<dbReference type="PANTHER" id="PTHR33434:SF2">
    <property type="entry name" value="FATTY ACID-BINDING PROTEIN TM_1468"/>
    <property type="match status" value="1"/>
</dbReference>
<evidence type="ECO:0000256" key="1">
    <source>
        <dbReference type="ARBA" id="ARBA00023121"/>
    </source>
</evidence>
<dbReference type="EMBL" id="VSSQ01031466">
    <property type="protein sequence ID" value="MPM82362.1"/>
    <property type="molecule type" value="Genomic_DNA"/>
</dbReference>
<reference evidence="2" key="1">
    <citation type="submission" date="2019-08" db="EMBL/GenBank/DDBJ databases">
        <authorList>
            <person name="Kucharzyk K."/>
            <person name="Murdoch R.W."/>
            <person name="Higgins S."/>
            <person name="Loffler F."/>
        </authorList>
    </citation>
    <scope>NUCLEOTIDE SEQUENCE</scope>
</reference>
<dbReference type="SUPFAM" id="SSF82549">
    <property type="entry name" value="DAK1/DegV-like"/>
    <property type="match status" value="1"/>
</dbReference>
<accession>A0A645D0N0</accession>
<sequence length="131" mass="14699">MDRARVSFIPGNLEYLKAGGRLSNAAYLGASILQLKPLIEIVDGKLVATKKYRGIMSRVAQKYLNECFDRYNFDKEQICFLYSLGLEEHIKHNMEQIAKERGFKKIIWTQTGCVISTHSGPGAIGIAGFEV</sequence>
<protein>
    <recommendedName>
        <fullName evidence="3">DegV domain-containing protein</fullName>
    </recommendedName>
</protein>
<dbReference type="AlphaFoldDB" id="A0A645D0N0"/>
<name>A0A645D0N0_9ZZZZ</name>
<evidence type="ECO:0008006" key="3">
    <source>
        <dbReference type="Google" id="ProtNLM"/>
    </source>
</evidence>
<dbReference type="PANTHER" id="PTHR33434">
    <property type="entry name" value="DEGV DOMAIN-CONTAINING PROTEIN DR_1986-RELATED"/>
    <property type="match status" value="1"/>
</dbReference>
<dbReference type="GO" id="GO:0008289">
    <property type="term" value="F:lipid binding"/>
    <property type="evidence" value="ECO:0007669"/>
    <property type="project" value="UniProtKB-KW"/>
</dbReference>
<evidence type="ECO:0000313" key="2">
    <source>
        <dbReference type="EMBL" id="MPM82362.1"/>
    </source>
</evidence>
<proteinExistence type="predicted"/>
<gene>
    <name evidence="2" type="ORF">SDC9_129423</name>
</gene>
<dbReference type="PROSITE" id="PS51482">
    <property type="entry name" value="DEGV"/>
    <property type="match status" value="1"/>
</dbReference>
<dbReference type="Pfam" id="PF02645">
    <property type="entry name" value="DegV"/>
    <property type="match status" value="1"/>
</dbReference>
<dbReference type="InterPro" id="IPR043168">
    <property type="entry name" value="DegV_C"/>
</dbReference>
<dbReference type="InterPro" id="IPR050270">
    <property type="entry name" value="DegV_domain_contain"/>
</dbReference>
<dbReference type="InterPro" id="IPR003797">
    <property type="entry name" value="DegV"/>
</dbReference>
<comment type="caution">
    <text evidence="2">The sequence shown here is derived from an EMBL/GenBank/DDBJ whole genome shotgun (WGS) entry which is preliminary data.</text>
</comment>
<dbReference type="Gene3D" id="3.30.1180.10">
    <property type="match status" value="1"/>
</dbReference>
<keyword evidence="1" id="KW-0446">Lipid-binding</keyword>